<dbReference type="InterPro" id="IPR036390">
    <property type="entry name" value="WH_DNA-bd_sf"/>
</dbReference>
<keyword evidence="3" id="KW-1185">Reference proteome</keyword>
<comment type="caution">
    <text evidence="2">The sequence shown here is derived from an EMBL/GenBank/DDBJ whole genome shotgun (WGS) entry which is preliminary data.</text>
</comment>
<gene>
    <name evidence="2" type="ORF">C7B77_28810</name>
</gene>
<dbReference type="RefSeq" id="WP_106313160.1">
    <property type="nucleotide sequence ID" value="NZ_PVWO01000738.1"/>
</dbReference>
<dbReference type="SMART" id="SM00419">
    <property type="entry name" value="HTH_CRP"/>
    <property type="match status" value="1"/>
</dbReference>
<dbReference type="InterPro" id="IPR018335">
    <property type="entry name" value="Tscrpt_reg_HTH_Crp-type_CS"/>
</dbReference>
<dbReference type="GO" id="GO:0003700">
    <property type="term" value="F:DNA-binding transcription factor activity"/>
    <property type="evidence" value="ECO:0007669"/>
    <property type="project" value="InterPro"/>
</dbReference>
<dbReference type="Proteomes" id="UP000238937">
    <property type="component" value="Unassembled WGS sequence"/>
</dbReference>
<dbReference type="InterPro" id="IPR012318">
    <property type="entry name" value="HTH_CRP"/>
</dbReference>
<dbReference type="PROSITE" id="PS00042">
    <property type="entry name" value="HTH_CRP_1"/>
    <property type="match status" value="1"/>
</dbReference>
<sequence length="234" mass="27241">MHSSTPPKTNTRSFSTWHRLLDWAQEHYRYRTFAKDAQIPTRSGLLYLVQRGTIRLNGTAETEPPAYPHQNITPAEFQLQGGDETFLGFVGAGQPFEIVDRSPFTLQAFAHTDNTSIFWMYWHDLENFPSFRREILDSFRYQHQRKLLWLNTLGQRHTIERLLGYLTLLIEEFGEPCKEGYFLPFPLTHAQIASAIGTTRVTVTRLMKELREERKAILIKEDNLICLLSPSQPE</sequence>
<organism evidence="2 3">
    <name type="scientific">Chamaesiphon polymorphus CCALA 037</name>
    <dbReference type="NCBI Taxonomy" id="2107692"/>
    <lineage>
        <taxon>Bacteria</taxon>
        <taxon>Bacillati</taxon>
        <taxon>Cyanobacteriota</taxon>
        <taxon>Cyanophyceae</taxon>
        <taxon>Gomontiellales</taxon>
        <taxon>Chamaesiphonaceae</taxon>
        <taxon>Chamaesiphon</taxon>
    </lineage>
</organism>
<feature type="domain" description="HTH crp-type" evidence="1">
    <location>
        <begin position="156"/>
        <end position="231"/>
    </location>
</feature>
<evidence type="ECO:0000259" key="1">
    <source>
        <dbReference type="PROSITE" id="PS51063"/>
    </source>
</evidence>
<reference evidence="2 3" key="1">
    <citation type="submission" date="2018-03" db="EMBL/GenBank/DDBJ databases">
        <title>The ancient ancestry and fast evolution of plastids.</title>
        <authorList>
            <person name="Moore K.R."/>
            <person name="Magnabosco C."/>
            <person name="Momper L."/>
            <person name="Gold D.A."/>
            <person name="Bosak T."/>
            <person name="Fournier G.P."/>
        </authorList>
    </citation>
    <scope>NUCLEOTIDE SEQUENCE [LARGE SCALE GENOMIC DNA]</scope>
    <source>
        <strain evidence="2 3">CCALA 037</strain>
    </source>
</reference>
<proteinExistence type="predicted"/>
<dbReference type="AlphaFoldDB" id="A0A2T1F530"/>
<dbReference type="Gene3D" id="1.10.10.10">
    <property type="entry name" value="Winged helix-like DNA-binding domain superfamily/Winged helix DNA-binding domain"/>
    <property type="match status" value="1"/>
</dbReference>
<dbReference type="Pfam" id="PF13545">
    <property type="entry name" value="HTH_Crp_2"/>
    <property type="match status" value="1"/>
</dbReference>
<dbReference type="EMBL" id="PVWO01000738">
    <property type="protein sequence ID" value="PSB40113.1"/>
    <property type="molecule type" value="Genomic_DNA"/>
</dbReference>
<evidence type="ECO:0000313" key="3">
    <source>
        <dbReference type="Proteomes" id="UP000238937"/>
    </source>
</evidence>
<protein>
    <submittedName>
        <fullName evidence="2">Replication/maintenance protein</fullName>
    </submittedName>
</protein>
<accession>A0A2T1F530</accession>
<dbReference type="SUPFAM" id="SSF46785">
    <property type="entry name" value="Winged helix' DNA-binding domain"/>
    <property type="match status" value="1"/>
</dbReference>
<name>A0A2T1F530_9CYAN</name>
<dbReference type="GO" id="GO:0003677">
    <property type="term" value="F:DNA binding"/>
    <property type="evidence" value="ECO:0007669"/>
    <property type="project" value="InterPro"/>
</dbReference>
<evidence type="ECO:0000313" key="2">
    <source>
        <dbReference type="EMBL" id="PSB40113.1"/>
    </source>
</evidence>
<dbReference type="OrthoDB" id="5242211at2"/>
<dbReference type="PROSITE" id="PS51063">
    <property type="entry name" value="HTH_CRP_2"/>
    <property type="match status" value="1"/>
</dbReference>
<dbReference type="CDD" id="cd00092">
    <property type="entry name" value="HTH_CRP"/>
    <property type="match status" value="1"/>
</dbReference>
<dbReference type="InterPro" id="IPR036388">
    <property type="entry name" value="WH-like_DNA-bd_sf"/>
</dbReference>